<keyword evidence="3" id="KW-1185">Reference proteome</keyword>
<proteinExistence type="predicted"/>
<feature type="region of interest" description="Disordered" evidence="1">
    <location>
        <begin position="219"/>
        <end position="239"/>
    </location>
</feature>
<feature type="region of interest" description="Disordered" evidence="1">
    <location>
        <begin position="1"/>
        <end position="28"/>
    </location>
</feature>
<evidence type="ECO:0000313" key="2">
    <source>
        <dbReference type="EMBL" id="KAK7392553.1"/>
    </source>
</evidence>
<comment type="caution">
    <text evidence="2">The sequence shown here is derived from an EMBL/GenBank/DDBJ whole genome shotgun (WGS) entry which is preliminary data.</text>
</comment>
<dbReference type="EMBL" id="JAYMYS010000005">
    <property type="protein sequence ID" value="KAK7392553.1"/>
    <property type="molecule type" value="Genomic_DNA"/>
</dbReference>
<accession>A0AAN9SED7</accession>
<sequence>MEFGKMDRKKPRLRSRDRSNAADDSGKTREHVSNYCKLSFLEHLFMVETDAMNNSSVTQQRNNDGLKKSFVPSVIIDNAKDPPETYIACCSKTPLQDTPFTLDTANKEESRQVASMRRQHRPKDINEDKPKRIQKPITLKLVQTQENPPVKRKHLIKGLNKTSNPPTEVLPERKYKRRKQVNKTSDPPTFDEFVFLKKLAERSQSSSFDCGSLNRIRNSDTEPNCTAKKKTSASLTKKKRSRKKKFFPVQHIVVQISNSKYFFKKKKLCGKRNYVRKKRLNLTPIPPTKMTELTEANLNLTISHGEGVKKGHHLAHRNKHFDVNGSCRPNLEPFPFEQCNCRRECI</sequence>
<organism evidence="2 3">
    <name type="scientific">Psophocarpus tetragonolobus</name>
    <name type="common">Winged bean</name>
    <name type="synonym">Dolichos tetragonolobus</name>
    <dbReference type="NCBI Taxonomy" id="3891"/>
    <lineage>
        <taxon>Eukaryota</taxon>
        <taxon>Viridiplantae</taxon>
        <taxon>Streptophyta</taxon>
        <taxon>Embryophyta</taxon>
        <taxon>Tracheophyta</taxon>
        <taxon>Spermatophyta</taxon>
        <taxon>Magnoliopsida</taxon>
        <taxon>eudicotyledons</taxon>
        <taxon>Gunneridae</taxon>
        <taxon>Pentapetalae</taxon>
        <taxon>rosids</taxon>
        <taxon>fabids</taxon>
        <taxon>Fabales</taxon>
        <taxon>Fabaceae</taxon>
        <taxon>Papilionoideae</taxon>
        <taxon>50 kb inversion clade</taxon>
        <taxon>NPAAA clade</taxon>
        <taxon>indigoferoid/millettioid clade</taxon>
        <taxon>Phaseoleae</taxon>
        <taxon>Psophocarpus</taxon>
    </lineage>
</organism>
<dbReference type="Proteomes" id="UP001386955">
    <property type="component" value="Unassembled WGS sequence"/>
</dbReference>
<feature type="compositionally biased region" description="Basic and acidic residues" evidence="1">
    <location>
        <begin position="14"/>
        <end position="28"/>
    </location>
</feature>
<protein>
    <submittedName>
        <fullName evidence="2">Uncharacterized protein</fullName>
    </submittedName>
</protein>
<evidence type="ECO:0000313" key="3">
    <source>
        <dbReference type="Proteomes" id="UP001386955"/>
    </source>
</evidence>
<evidence type="ECO:0000256" key="1">
    <source>
        <dbReference type="SAM" id="MobiDB-lite"/>
    </source>
</evidence>
<dbReference type="AlphaFoldDB" id="A0AAN9SED7"/>
<name>A0AAN9SED7_PSOTE</name>
<gene>
    <name evidence="2" type="ORF">VNO78_20996</name>
</gene>
<reference evidence="2 3" key="1">
    <citation type="submission" date="2024-01" db="EMBL/GenBank/DDBJ databases">
        <title>The genomes of 5 underutilized Papilionoideae crops provide insights into root nodulation and disease resistanc.</title>
        <authorList>
            <person name="Jiang F."/>
        </authorList>
    </citation>
    <scope>NUCLEOTIDE SEQUENCE [LARGE SCALE GENOMIC DNA]</scope>
    <source>
        <strain evidence="2">DUOXIRENSHENG_FW03</strain>
        <tissue evidence="2">Leaves</tissue>
    </source>
</reference>
<feature type="compositionally biased region" description="Basic residues" evidence="1">
    <location>
        <begin position="227"/>
        <end position="239"/>
    </location>
</feature>